<keyword evidence="2" id="KW-0695">RNA-directed DNA polymerase</keyword>
<dbReference type="OrthoDB" id="7616876at2759"/>
<proteinExistence type="predicted"/>
<dbReference type="InterPro" id="IPR036691">
    <property type="entry name" value="Endo/exonu/phosph_ase_sf"/>
</dbReference>
<keyword evidence="3" id="KW-1185">Reference proteome</keyword>
<keyword evidence="2" id="KW-0808">Transferase</keyword>
<dbReference type="SUPFAM" id="SSF56219">
    <property type="entry name" value="DNase I-like"/>
    <property type="match status" value="1"/>
</dbReference>
<dbReference type="InterPro" id="IPR005135">
    <property type="entry name" value="Endo/exonuclease/phosphatase"/>
</dbReference>
<dbReference type="PANTHER" id="PTHR33273:SF2">
    <property type="entry name" value="ENDONUCLEASE_EXONUCLEASE_PHOSPHATASE DOMAIN-CONTAINING PROTEIN"/>
    <property type="match status" value="1"/>
</dbReference>
<dbReference type="Proteomes" id="UP000036403">
    <property type="component" value="Unassembled WGS sequence"/>
</dbReference>
<comment type="caution">
    <text evidence="2">The sequence shown here is derived from an EMBL/GenBank/DDBJ whole genome shotgun (WGS) entry which is preliminary data.</text>
</comment>
<protein>
    <submittedName>
        <fullName evidence="2">Reverse transcriptase-like protein-like protein</fullName>
    </submittedName>
</protein>
<dbReference type="EMBL" id="LBMM01018021">
    <property type="protein sequence ID" value="KMQ83899.1"/>
    <property type="molecule type" value="Genomic_DNA"/>
</dbReference>
<dbReference type="GO" id="GO:0003964">
    <property type="term" value="F:RNA-directed DNA polymerase activity"/>
    <property type="evidence" value="ECO:0007669"/>
    <property type="project" value="UniProtKB-KW"/>
</dbReference>
<gene>
    <name evidence="2" type="ORF">RF55_18839</name>
</gene>
<keyword evidence="2" id="KW-0548">Nucleotidyltransferase</keyword>
<feature type="domain" description="Endonuclease/exonuclease/phosphatase" evidence="1">
    <location>
        <begin position="471"/>
        <end position="579"/>
    </location>
</feature>
<reference evidence="2 3" key="1">
    <citation type="submission" date="2015-04" db="EMBL/GenBank/DDBJ databases">
        <title>Lasius niger genome sequencing.</title>
        <authorList>
            <person name="Konorov E.A."/>
            <person name="Nikitin M.A."/>
            <person name="Kirill M.V."/>
            <person name="Chang P."/>
        </authorList>
    </citation>
    <scope>NUCLEOTIDE SEQUENCE [LARGE SCALE GENOMIC DNA]</scope>
    <source>
        <tissue evidence="2">Whole</tissue>
    </source>
</reference>
<evidence type="ECO:0000259" key="1">
    <source>
        <dbReference type="Pfam" id="PF14529"/>
    </source>
</evidence>
<dbReference type="PaxDb" id="67767-A0A0J7K0R9"/>
<evidence type="ECO:0000313" key="3">
    <source>
        <dbReference type="Proteomes" id="UP000036403"/>
    </source>
</evidence>
<accession>A0A0J7K0R9</accession>
<sequence length="786" mass="88386">MMDDQEEVTPPVKIITPPKPQPFYLKTEGDWRIHLQAIYGLIEETPPVKIVGDFAMLKVSSIDKFRQVQSYLTTKNVQYYGMNPRSERPRKYIIRGLHIDTPLKVIEAELTNEGFEVIRVAQLKRMDREEGCRKSLPLFLCTIRNKTGIEEIFNLEVLLGYYIRVEVYKAKGPRQCYNCQRYGHSSECCKLPPRCLKCAESHSTSNCTKVPALLPTCANCKGQHPANARVCPFHPDNLRAKRLGNTETIGQNSKYAISTNATTNSVPPIAQLPNPQTQVATACVPAYVQRTVEPKARKTYSAALVPNTTTPIAHASPAPNLSNLQDFNSLLENIIRNLEKLQALSCSIGIPVKQLLNMPNLTASLTPNIPAETPATTSNCTSYEYKIGEFRQFLIDYSVDVALIQEVKSLNLRGLQVANYTLHHTPRNGPDNQPSAYGGTAIFIKSNIPHTILTQLENIIVKINLANTTIILCSVYNKISTGSSLPIDIHKLFSTGHSVILAGDLNAHHSLWRAAYNNRSGTEIVNYCQQNTIDISFPEGHTRFSGRHASLLDMALLKNINFAHTITSLAELSSDHNPVLLDLSTGWKLPAMQHPHSVDWTRFTTIMQQLPLEPHDISTTVQLDSAVDELTNNIQKAIEEAKCRVFKENYNILPSYIRQLIRYRNSARRDWQRSRAPTDRTEYYRLNAAVKSSIHKHRNDSWESYLKSLEPGDNSVWKHVRTIKRSSTPMPPIKSNSGTAIENDDKVSAIADSLENQFQPNGDVFNLALIDKVCNSNERYFKNTNT</sequence>
<feature type="non-terminal residue" evidence="2">
    <location>
        <position position="786"/>
    </location>
</feature>
<evidence type="ECO:0000313" key="2">
    <source>
        <dbReference type="EMBL" id="KMQ83899.1"/>
    </source>
</evidence>
<dbReference type="AlphaFoldDB" id="A0A0J7K0R9"/>
<name>A0A0J7K0R9_LASNI</name>
<dbReference type="STRING" id="67767.A0A0J7K0R9"/>
<dbReference type="Pfam" id="PF14529">
    <property type="entry name" value="Exo_endo_phos_2"/>
    <property type="match status" value="1"/>
</dbReference>
<dbReference type="PANTHER" id="PTHR33273">
    <property type="entry name" value="DOMAIN-CONTAINING PROTEIN, PUTATIVE-RELATED"/>
    <property type="match status" value="1"/>
</dbReference>
<dbReference type="Gene3D" id="3.60.10.10">
    <property type="entry name" value="Endonuclease/exonuclease/phosphatase"/>
    <property type="match status" value="1"/>
</dbReference>
<organism evidence="2 3">
    <name type="scientific">Lasius niger</name>
    <name type="common">Black garden ant</name>
    <dbReference type="NCBI Taxonomy" id="67767"/>
    <lineage>
        <taxon>Eukaryota</taxon>
        <taxon>Metazoa</taxon>
        <taxon>Ecdysozoa</taxon>
        <taxon>Arthropoda</taxon>
        <taxon>Hexapoda</taxon>
        <taxon>Insecta</taxon>
        <taxon>Pterygota</taxon>
        <taxon>Neoptera</taxon>
        <taxon>Endopterygota</taxon>
        <taxon>Hymenoptera</taxon>
        <taxon>Apocrita</taxon>
        <taxon>Aculeata</taxon>
        <taxon>Formicoidea</taxon>
        <taxon>Formicidae</taxon>
        <taxon>Formicinae</taxon>
        <taxon>Lasius</taxon>
        <taxon>Lasius</taxon>
    </lineage>
</organism>